<protein>
    <submittedName>
        <fullName evidence="2">Uncharacterized protein</fullName>
    </submittedName>
</protein>
<accession>A0A7W9GV24</accession>
<evidence type="ECO:0000313" key="2">
    <source>
        <dbReference type="EMBL" id="MBB5790623.1"/>
    </source>
</evidence>
<gene>
    <name evidence="2" type="ORF">HD601_005198</name>
</gene>
<evidence type="ECO:0000313" key="3">
    <source>
        <dbReference type="Proteomes" id="UP000542813"/>
    </source>
</evidence>
<dbReference type="AlphaFoldDB" id="A0A7W9GV24"/>
<name>A0A7W9GV24_9ACTN</name>
<feature type="region of interest" description="Disordered" evidence="1">
    <location>
        <begin position="655"/>
        <end position="679"/>
    </location>
</feature>
<proteinExistence type="predicted"/>
<sequence>MTEYVSVNPERLRDLARKLQAAATTVREKTPTIVNGLDGWDATFSGAKLTALADWLDDQWGPMFDRADLAATAANQPAFRPTGSDSTMFAVPFEVTDQDMAREGARDAADLTAMMNSDDPAQRDEAQREAAEAMEAHADDPAYLQAFFNAGGAQVITTMNRQIVEQGVPPSDQNQNRLRLFSTGVAAVSRFSEGGQVALVDGALDPLSSVDNTLQNGIMMMYGPGGDQYGSTFLRTVADNALQWREDNDPPRPGYSPGGVAGTSYVPGGYVQPDNAWWEKLGINVSYISADADEASRGIELMQQFDPVNSILNRTGQNPEASRLLLTGSDGLENAQRLVDYDWQTPGPGGHDDSGPAASVLIAGTQDRGPEQGEQSAQAAANVFQAGYDFTQRERNDYQKEQWPEMPPSLARAMAVVGSTYAPDMAASTGQPDADINEVVRDGNGFYVSTNTVVMNGFLKSFMTDPEAAGAFRGAVQGQLQASAEILSRHPDSNPDLLRQYGFLNGMTSIVFADQEFTEAEARDAANKQNQIYFDVTKDILEAIPIAGEGADAAFEAASFLRDLATAVGGSQKENLFPTDAAQQVESDVQYEMTTDIADMRTYVAQGYVNSGAYPLPPDAPFVHDGVISPRNDAEQAAFDRWWSQLPADQAQIANGAPDGFRDATGVFAPNDDRFTEPK</sequence>
<keyword evidence="3" id="KW-1185">Reference proteome</keyword>
<comment type="caution">
    <text evidence="2">The sequence shown here is derived from an EMBL/GenBank/DDBJ whole genome shotgun (WGS) entry which is preliminary data.</text>
</comment>
<dbReference type="EMBL" id="JACHMM010000001">
    <property type="protein sequence ID" value="MBB5790623.1"/>
    <property type="molecule type" value="Genomic_DNA"/>
</dbReference>
<evidence type="ECO:0000256" key="1">
    <source>
        <dbReference type="SAM" id="MobiDB-lite"/>
    </source>
</evidence>
<reference evidence="2 3" key="1">
    <citation type="submission" date="2020-08" db="EMBL/GenBank/DDBJ databases">
        <title>Sequencing the genomes of 1000 actinobacteria strains.</title>
        <authorList>
            <person name="Klenk H.-P."/>
        </authorList>
    </citation>
    <scope>NUCLEOTIDE SEQUENCE [LARGE SCALE GENOMIC DNA]</scope>
    <source>
        <strain evidence="2 3">DSM 102122</strain>
    </source>
</reference>
<dbReference type="Proteomes" id="UP000542813">
    <property type="component" value="Unassembled WGS sequence"/>
</dbReference>
<organism evidence="2 3">
    <name type="scientific">Jiangella mangrovi</name>
    <dbReference type="NCBI Taxonomy" id="1524084"/>
    <lineage>
        <taxon>Bacteria</taxon>
        <taxon>Bacillati</taxon>
        <taxon>Actinomycetota</taxon>
        <taxon>Actinomycetes</taxon>
        <taxon>Jiangellales</taxon>
        <taxon>Jiangellaceae</taxon>
        <taxon>Jiangella</taxon>
    </lineage>
</organism>
<dbReference type="RefSeq" id="WP_184826826.1">
    <property type="nucleotide sequence ID" value="NZ_JACHMM010000001.1"/>
</dbReference>